<comment type="caution">
    <text evidence="1">The sequence shown here is derived from an EMBL/GenBank/DDBJ whole genome shotgun (WGS) entry which is preliminary data.</text>
</comment>
<dbReference type="EMBL" id="BMAT01012845">
    <property type="protein sequence ID" value="GFS00359.1"/>
    <property type="molecule type" value="Genomic_DNA"/>
</dbReference>
<evidence type="ECO:0000313" key="2">
    <source>
        <dbReference type="Proteomes" id="UP000762676"/>
    </source>
</evidence>
<protein>
    <submittedName>
        <fullName evidence="1">Uncharacterized protein</fullName>
    </submittedName>
</protein>
<dbReference type="AlphaFoldDB" id="A0AAV4HQ89"/>
<sequence>MASDDDGVVLALMLLSSARKKKKRRFAIHPINKERDQRGVITKLYPQLLDDEDKFRNYVRMTRGTFEQLLGLLGDNLRRADTNFRKAIPPRTRLLLALR</sequence>
<evidence type="ECO:0000313" key="1">
    <source>
        <dbReference type="EMBL" id="GFS00359.1"/>
    </source>
</evidence>
<dbReference type="Proteomes" id="UP000762676">
    <property type="component" value="Unassembled WGS sequence"/>
</dbReference>
<proteinExistence type="predicted"/>
<keyword evidence="2" id="KW-1185">Reference proteome</keyword>
<gene>
    <name evidence="1" type="ORF">ElyMa_006397300</name>
</gene>
<organism evidence="1 2">
    <name type="scientific">Elysia marginata</name>
    <dbReference type="NCBI Taxonomy" id="1093978"/>
    <lineage>
        <taxon>Eukaryota</taxon>
        <taxon>Metazoa</taxon>
        <taxon>Spiralia</taxon>
        <taxon>Lophotrochozoa</taxon>
        <taxon>Mollusca</taxon>
        <taxon>Gastropoda</taxon>
        <taxon>Heterobranchia</taxon>
        <taxon>Euthyneura</taxon>
        <taxon>Panpulmonata</taxon>
        <taxon>Sacoglossa</taxon>
        <taxon>Placobranchoidea</taxon>
        <taxon>Plakobranchidae</taxon>
        <taxon>Elysia</taxon>
    </lineage>
</organism>
<accession>A0AAV4HQ89</accession>
<name>A0AAV4HQ89_9GAST</name>
<reference evidence="1 2" key="1">
    <citation type="journal article" date="2021" name="Elife">
        <title>Chloroplast acquisition without the gene transfer in kleptoplastic sea slugs, Plakobranchus ocellatus.</title>
        <authorList>
            <person name="Maeda T."/>
            <person name="Takahashi S."/>
            <person name="Yoshida T."/>
            <person name="Shimamura S."/>
            <person name="Takaki Y."/>
            <person name="Nagai Y."/>
            <person name="Toyoda A."/>
            <person name="Suzuki Y."/>
            <person name="Arimoto A."/>
            <person name="Ishii H."/>
            <person name="Satoh N."/>
            <person name="Nishiyama T."/>
            <person name="Hasebe M."/>
            <person name="Maruyama T."/>
            <person name="Minagawa J."/>
            <person name="Obokata J."/>
            <person name="Shigenobu S."/>
        </authorList>
    </citation>
    <scope>NUCLEOTIDE SEQUENCE [LARGE SCALE GENOMIC DNA]</scope>
</reference>